<evidence type="ECO:0000313" key="5">
    <source>
        <dbReference type="Proteomes" id="UP000507470"/>
    </source>
</evidence>
<dbReference type="Proteomes" id="UP000507470">
    <property type="component" value="Unassembled WGS sequence"/>
</dbReference>
<keyword evidence="5" id="KW-1185">Reference proteome</keyword>
<gene>
    <name evidence="4" type="ORF">MCOR_21608</name>
</gene>
<feature type="repeat" description="ANK" evidence="3">
    <location>
        <begin position="86"/>
        <end position="118"/>
    </location>
</feature>
<dbReference type="Pfam" id="PF12796">
    <property type="entry name" value="Ank_2"/>
    <property type="match status" value="1"/>
</dbReference>
<keyword evidence="1" id="KW-0677">Repeat</keyword>
<evidence type="ECO:0000256" key="3">
    <source>
        <dbReference type="PROSITE-ProRule" id="PRU00023"/>
    </source>
</evidence>
<dbReference type="PANTHER" id="PTHR24198">
    <property type="entry name" value="ANKYRIN REPEAT AND PROTEIN KINASE DOMAIN-CONTAINING PROTEIN"/>
    <property type="match status" value="1"/>
</dbReference>
<dbReference type="PANTHER" id="PTHR24198:SF165">
    <property type="entry name" value="ANKYRIN REPEAT-CONTAINING PROTEIN-RELATED"/>
    <property type="match status" value="1"/>
</dbReference>
<organism evidence="4 5">
    <name type="scientific">Mytilus coruscus</name>
    <name type="common">Sea mussel</name>
    <dbReference type="NCBI Taxonomy" id="42192"/>
    <lineage>
        <taxon>Eukaryota</taxon>
        <taxon>Metazoa</taxon>
        <taxon>Spiralia</taxon>
        <taxon>Lophotrochozoa</taxon>
        <taxon>Mollusca</taxon>
        <taxon>Bivalvia</taxon>
        <taxon>Autobranchia</taxon>
        <taxon>Pteriomorphia</taxon>
        <taxon>Mytilida</taxon>
        <taxon>Mytiloidea</taxon>
        <taxon>Mytilidae</taxon>
        <taxon>Mytilinae</taxon>
        <taxon>Mytilus</taxon>
    </lineage>
</organism>
<dbReference type="EMBL" id="CACVKT020003841">
    <property type="protein sequence ID" value="CAC5386132.1"/>
    <property type="molecule type" value="Genomic_DNA"/>
</dbReference>
<dbReference type="PRINTS" id="PR01415">
    <property type="entry name" value="ANKYRIN"/>
</dbReference>
<dbReference type="SUPFAM" id="SSF48403">
    <property type="entry name" value="Ankyrin repeat"/>
    <property type="match status" value="1"/>
</dbReference>
<dbReference type="PROSITE" id="PS50297">
    <property type="entry name" value="ANK_REP_REGION"/>
    <property type="match status" value="3"/>
</dbReference>
<evidence type="ECO:0000256" key="1">
    <source>
        <dbReference type="ARBA" id="ARBA00022737"/>
    </source>
</evidence>
<dbReference type="Gene3D" id="1.25.40.20">
    <property type="entry name" value="Ankyrin repeat-containing domain"/>
    <property type="match status" value="1"/>
</dbReference>
<sequence>MQDGDTPLFAVSRMGFKDIAEILLENGADYHKCLHSEEAIAKSLKETESFENEKQAWLDDVIYFGSQTIATYIENKSVDYVFSVFAGSSPLHVACFMGHIEICRLLTEKLSSVDIRKEDGTTPLFYACELGHLAIVRVLLDKGANPKIQRDDLSTPLTIAEVNGHTDVLSLLTKH</sequence>
<evidence type="ECO:0000256" key="2">
    <source>
        <dbReference type="ARBA" id="ARBA00023043"/>
    </source>
</evidence>
<dbReference type="InterPro" id="IPR002110">
    <property type="entry name" value="Ankyrin_rpt"/>
</dbReference>
<name>A0A6J8BR28_MYTCO</name>
<dbReference type="SMART" id="SM00248">
    <property type="entry name" value="ANK"/>
    <property type="match status" value="3"/>
</dbReference>
<feature type="repeat" description="ANK" evidence="3">
    <location>
        <begin position="3"/>
        <end position="29"/>
    </location>
</feature>
<evidence type="ECO:0000313" key="4">
    <source>
        <dbReference type="EMBL" id="CAC5386132.1"/>
    </source>
</evidence>
<dbReference type="PROSITE" id="PS50088">
    <property type="entry name" value="ANK_REPEAT"/>
    <property type="match status" value="3"/>
</dbReference>
<dbReference type="OrthoDB" id="6108379at2759"/>
<proteinExistence type="predicted"/>
<accession>A0A6J8BR28</accession>
<protein>
    <submittedName>
        <fullName evidence="4">ANK</fullName>
    </submittedName>
</protein>
<reference evidence="4 5" key="1">
    <citation type="submission" date="2020-06" db="EMBL/GenBank/DDBJ databases">
        <authorList>
            <person name="Li R."/>
            <person name="Bekaert M."/>
        </authorList>
    </citation>
    <scope>NUCLEOTIDE SEQUENCE [LARGE SCALE GENOMIC DNA]</scope>
    <source>
        <strain evidence="5">wild</strain>
    </source>
</reference>
<dbReference type="AlphaFoldDB" id="A0A6J8BR28"/>
<dbReference type="Pfam" id="PF00023">
    <property type="entry name" value="Ank"/>
    <property type="match status" value="1"/>
</dbReference>
<keyword evidence="2 3" id="KW-0040">ANK repeat</keyword>
<dbReference type="InterPro" id="IPR036770">
    <property type="entry name" value="Ankyrin_rpt-contain_sf"/>
</dbReference>
<feature type="repeat" description="ANK" evidence="3">
    <location>
        <begin position="119"/>
        <end position="151"/>
    </location>
</feature>